<keyword evidence="3" id="KW-1185">Reference proteome</keyword>
<dbReference type="RefSeq" id="WP_283441676.1">
    <property type="nucleotide sequence ID" value="NZ_FXUL01000004.1"/>
</dbReference>
<evidence type="ECO:0008006" key="4">
    <source>
        <dbReference type="Google" id="ProtNLM"/>
    </source>
</evidence>
<evidence type="ECO:0000313" key="3">
    <source>
        <dbReference type="Proteomes" id="UP001158049"/>
    </source>
</evidence>
<proteinExistence type="predicted"/>
<name>A0ABY1Q0E3_9BURK</name>
<sequence length="118" mass="12663">MKTLPILALSVLLAVGSTGAAQAQGAASDRQSQQEEAYSTYFRCIGVYAMRYVKSEALVADIADAAMSACQDRYQDLVNATSALLGGLPAANITLRDTRDTARSYAVRTVLEARFPLR</sequence>
<dbReference type="EMBL" id="FXUL01000004">
    <property type="protein sequence ID" value="SMP55007.1"/>
    <property type="molecule type" value="Genomic_DNA"/>
</dbReference>
<evidence type="ECO:0000313" key="2">
    <source>
        <dbReference type="EMBL" id="SMP55007.1"/>
    </source>
</evidence>
<protein>
    <recommendedName>
        <fullName evidence="4">UrcA family protein</fullName>
    </recommendedName>
</protein>
<dbReference type="Proteomes" id="UP001158049">
    <property type="component" value="Unassembled WGS sequence"/>
</dbReference>
<reference evidence="2 3" key="1">
    <citation type="submission" date="2017-05" db="EMBL/GenBank/DDBJ databases">
        <authorList>
            <person name="Varghese N."/>
            <person name="Submissions S."/>
        </authorList>
    </citation>
    <scope>NUCLEOTIDE SEQUENCE [LARGE SCALE GENOMIC DNA]</scope>
    <source>
        <strain evidence="2 3">DSM 26001</strain>
    </source>
</reference>
<feature type="chain" id="PRO_5045503035" description="UrcA family protein" evidence="1">
    <location>
        <begin position="24"/>
        <end position="118"/>
    </location>
</feature>
<gene>
    <name evidence="2" type="ORF">SAMN06295970_104108</name>
</gene>
<feature type="signal peptide" evidence="1">
    <location>
        <begin position="1"/>
        <end position="23"/>
    </location>
</feature>
<keyword evidence="1" id="KW-0732">Signal</keyword>
<evidence type="ECO:0000256" key="1">
    <source>
        <dbReference type="SAM" id="SignalP"/>
    </source>
</evidence>
<comment type="caution">
    <text evidence="2">The sequence shown here is derived from an EMBL/GenBank/DDBJ whole genome shotgun (WGS) entry which is preliminary data.</text>
</comment>
<accession>A0ABY1Q0E3</accession>
<organism evidence="2 3">
    <name type="scientific">Noviherbaspirillum suwonense</name>
    <dbReference type="NCBI Taxonomy" id="1224511"/>
    <lineage>
        <taxon>Bacteria</taxon>
        <taxon>Pseudomonadati</taxon>
        <taxon>Pseudomonadota</taxon>
        <taxon>Betaproteobacteria</taxon>
        <taxon>Burkholderiales</taxon>
        <taxon>Oxalobacteraceae</taxon>
        <taxon>Noviherbaspirillum</taxon>
    </lineage>
</organism>